<dbReference type="SUPFAM" id="SSF88697">
    <property type="entry name" value="PUA domain-like"/>
    <property type="match status" value="1"/>
</dbReference>
<evidence type="ECO:0000259" key="1">
    <source>
        <dbReference type="Pfam" id="PF07728"/>
    </source>
</evidence>
<dbReference type="Proteomes" id="UP000387223">
    <property type="component" value="Unassembled WGS sequence"/>
</dbReference>
<dbReference type="GO" id="GO:0016887">
    <property type="term" value="F:ATP hydrolysis activity"/>
    <property type="evidence" value="ECO:0007669"/>
    <property type="project" value="InterPro"/>
</dbReference>
<protein>
    <recommendedName>
        <fullName evidence="1">ATPase dynein-related AAA domain-containing protein</fullName>
    </recommendedName>
</protein>
<evidence type="ECO:0000313" key="3">
    <source>
        <dbReference type="Proteomes" id="UP000387223"/>
    </source>
</evidence>
<evidence type="ECO:0000313" key="2">
    <source>
        <dbReference type="EMBL" id="GBO88990.1"/>
    </source>
</evidence>
<comment type="caution">
    <text evidence="2">The sequence shown here is derived from an EMBL/GenBank/DDBJ whole genome shotgun (WGS) entry which is preliminary data.</text>
</comment>
<dbReference type="Gene3D" id="3.10.590.10">
    <property type="entry name" value="ph1033 like domains"/>
    <property type="match status" value="1"/>
</dbReference>
<reference evidence="2 3" key="1">
    <citation type="journal article" date="2019" name="J. Gen. Appl. Microbiol.">
        <title>Aerobic degradation of cis-dichloroethene by the marine bacterium Marinobacter salsuginis strain 5N-3.</title>
        <authorList>
            <person name="Inoue Y."/>
            <person name="Fukunaga Y."/>
            <person name="Katsumata H."/>
            <person name="Ohji S."/>
            <person name="Hosoyama A."/>
            <person name="Mori K."/>
            <person name="Ando K."/>
        </authorList>
    </citation>
    <scope>NUCLEOTIDE SEQUENCE [LARGE SCALE GENOMIC DNA]</scope>
    <source>
        <strain evidence="2 3">NBRC 109114</strain>
    </source>
</reference>
<dbReference type="InterPro" id="IPR027417">
    <property type="entry name" value="P-loop_NTPase"/>
</dbReference>
<dbReference type="RefSeq" id="WP_136631992.1">
    <property type="nucleotide sequence ID" value="NZ_BGZI01000018.1"/>
</dbReference>
<dbReference type="SUPFAM" id="SSF52540">
    <property type="entry name" value="P-loop containing nucleoside triphosphate hydrolases"/>
    <property type="match status" value="1"/>
</dbReference>
<dbReference type="PANTHER" id="PTHR37291:SF1">
    <property type="entry name" value="TYPE IV METHYL-DIRECTED RESTRICTION ENZYME ECOKMCRB SUBUNIT"/>
    <property type="match status" value="1"/>
</dbReference>
<dbReference type="PANTHER" id="PTHR37291">
    <property type="entry name" value="5-METHYLCYTOSINE-SPECIFIC RESTRICTION ENZYME B"/>
    <property type="match status" value="1"/>
</dbReference>
<dbReference type="InterPro" id="IPR052934">
    <property type="entry name" value="Methyl-DNA_Rec/Restrict_Enz"/>
</dbReference>
<name>A0A5M3Q2V1_9GAMM</name>
<proteinExistence type="predicted"/>
<dbReference type="InterPro" id="IPR015947">
    <property type="entry name" value="PUA-like_sf"/>
</dbReference>
<organism evidence="2 3">
    <name type="scientific">Marinobacter salsuginis</name>
    <dbReference type="NCBI Taxonomy" id="418719"/>
    <lineage>
        <taxon>Bacteria</taxon>
        <taxon>Pseudomonadati</taxon>
        <taxon>Pseudomonadota</taxon>
        <taxon>Gammaproteobacteria</taxon>
        <taxon>Pseudomonadales</taxon>
        <taxon>Marinobacteraceae</taxon>
        <taxon>Marinobacter</taxon>
    </lineage>
</organism>
<sequence length="884" mass="100859">MSQYNPRHDIKALLEAAQLWKDQCLLDDGPLLGDGKYWSSAKLAELDQRFIQNPQEGDESYFDKLALQLSGASPEAIKLMAELNWLLLLFSTNIKPSTKRDLVRNIWELSGDTVPENWLLEDATLSGAGSTGTGYNTLRWRELVFLIEMMKAFKALAPAAQRQTLESPWSFADWLESIPDARARQFRHIICFLLFPDHFESISVGSDKKEIARVLGDLPKNKLKAMSNREVDETLLEIRKQLEEQEEQGVDLYASPWIDQWRPSPRVWLMAWNPENWEWKSFQDDRLRVARGENVTLPWRTASKQLKEGDTAYLVRLGEEPKGLVARGTVTSEPYEDAHYDPDLADKGEKALYVDITLTDLRDPKAEPYISLADLKAGTVDSQNWTPQGSGIEIKPRSAKLVAGLWNKLPPVKVVEAHQPTSRQQAINIGRPVNQIFYGPPGTGKTHHWRNHIQPKYERAASQVSTGEWLEEQLANTSWWEAVALALADLTQKGKSATVNELLLHPYFKAKTRVQGRVGSNNLRAQCWAALQSHTVMESETVNYSPDKRQPPLIFDKKPGGQWIFAGDWEEAGEGLREQLKKLQSGPQNEETRIKRHLTVTFHQSYSYEDFVEGIRPQTTAEGGISYEVRDGLFKAFCNRARQDPNQRYALFIDEINRGNISRIFGELITLIEADKRAWWDEEGQLVDGMEITLPYSGERFGVPKNLDIYATMNTADRSIALMDAALRRRFRFIELMPEPKQITGNQGDGYIPDGEGGLLSLRDLLNAINLRLRYLLHRDQTFGHAYFMEVKDIDSLRHAMVYDIIPMLAEYFYDDWQQIRRVLADDTAPAEHQIITRKILDPGQLFAGAELDLPEKPDFRVKQPGEITPDALRKIYDSLEMPA</sequence>
<dbReference type="EMBL" id="BGZI01000018">
    <property type="protein sequence ID" value="GBO88990.1"/>
    <property type="molecule type" value="Genomic_DNA"/>
</dbReference>
<feature type="domain" description="ATPase dynein-related AAA" evidence="1">
    <location>
        <begin position="596"/>
        <end position="731"/>
    </location>
</feature>
<accession>A0A5M3Q2V1</accession>
<dbReference type="Pfam" id="PF07728">
    <property type="entry name" value="AAA_5"/>
    <property type="match status" value="1"/>
</dbReference>
<gene>
    <name evidence="2" type="ORF">MSSD14B_26580</name>
</gene>
<dbReference type="InterPro" id="IPR011704">
    <property type="entry name" value="ATPase_dyneun-rel_AAA"/>
</dbReference>
<dbReference type="AlphaFoldDB" id="A0A5M3Q2V1"/>
<dbReference type="Gene3D" id="3.40.50.300">
    <property type="entry name" value="P-loop containing nucleotide triphosphate hydrolases"/>
    <property type="match status" value="1"/>
</dbReference>
<dbReference type="GO" id="GO:0005524">
    <property type="term" value="F:ATP binding"/>
    <property type="evidence" value="ECO:0007669"/>
    <property type="project" value="InterPro"/>
</dbReference>